<feature type="compositionally biased region" description="Basic residues" evidence="1">
    <location>
        <begin position="9"/>
        <end position="19"/>
    </location>
</feature>
<comment type="caution">
    <text evidence="3">The sequence shown here is derived from an EMBL/GenBank/DDBJ whole genome shotgun (WGS) entry which is preliminary data.</text>
</comment>
<name>A0A9X9WWI7_9PROT</name>
<keyword evidence="2" id="KW-0812">Transmembrane</keyword>
<dbReference type="AlphaFoldDB" id="A0A9X9WWI7"/>
<feature type="region of interest" description="Disordered" evidence="1">
    <location>
        <begin position="1"/>
        <end position="25"/>
    </location>
</feature>
<protein>
    <submittedName>
        <fullName evidence="3">Uncharacterized protein</fullName>
    </submittedName>
</protein>
<evidence type="ECO:0000313" key="4">
    <source>
        <dbReference type="Proteomes" id="UP001138751"/>
    </source>
</evidence>
<keyword evidence="2" id="KW-1133">Transmembrane helix</keyword>
<evidence type="ECO:0000256" key="2">
    <source>
        <dbReference type="SAM" id="Phobius"/>
    </source>
</evidence>
<dbReference type="EMBL" id="JAAEDM010000020">
    <property type="protein sequence ID" value="MBR0671516.1"/>
    <property type="molecule type" value="Genomic_DNA"/>
</dbReference>
<gene>
    <name evidence="3" type="ORF">GXW76_10065</name>
</gene>
<evidence type="ECO:0000313" key="3">
    <source>
        <dbReference type="EMBL" id="MBR0671516.1"/>
    </source>
</evidence>
<dbReference type="Proteomes" id="UP001138751">
    <property type="component" value="Unassembled WGS sequence"/>
</dbReference>
<feature type="transmembrane region" description="Helical" evidence="2">
    <location>
        <begin position="33"/>
        <end position="51"/>
    </location>
</feature>
<sequence length="78" mass="8204">MSGSAKPRAAARPRTKKAAASRWSVPGPATRRWIFIGGFTLALLVGLPLAHALVGEVGAILLGTFAFGFVVGRMTLRK</sequence>
<keyword evidence="4" id="KW-1185">Reference proteome</keyword>
<organism evidence="3 4">
    <name type="scientific">Neoroseomonas soli</name>
    <dbReference type="NCBI Taxonomy" id="1081025"/>
    <lineage>
        <taxon>Bacteria</taxon>
        <taxon>Pseudomonadati</taxon>
        <taxon>Pseudomonadota</taxon>
        <taxon>Alphaproteobacteria</taxon>
        <taxon>Acetobacterales</taxon>
        <taxon>Acetobacteraceae</taxon>
        <taxon>Neoroseomonas</taxon>
    </lineage>
</organism>
<proteinExistence type="predicted"/>
<evidence type="ECO:0000256" key="1">
    <source>
        <dbReference type="SAM" id="MobiDB-lite"/>
    </source>
</evidence>
<accession>A0A9X9WWI7</accession>
<keyword evidence="2" id="KW-0472">Membrane</keyword>
<dbReference type="RefSeq" id="WP_211861890.1">
    <property type="nucleotide sequence ID" value="NZ_JAAEDM010000020.1"/>
</dbReference>
<reference evidence="3" key="1">
    <citation type="submission" date="2020-01" db="EMBL/GenBank/DDBJ databases">
        <authorList>
            <person name="Rat A."/>
        </authorList>
    </citation>
    <scope>NUCLEOTIDE SEQUENCE</scope>
    <source>
        <strain evidence="3">LMG 31231</strain>
    </source>
</reference>
<reference evidence="3" key="2">
    <citation type="journal article" date="2021" name="Syst. Appl. Microbiol.">
        <title>Roseomonas hellenica sp. nov., isolated from roots of wild-growing Alkanna tinctoria.</title>
        <authorList>
            <person name="Rat A."/>
            <person name="Naranjo H.D."/>
            <person name="Lebbe L."/>
            <person name="Cnockaert M."/>
            <person name="Krigas N."/>
            <person name="Grigoriadou K."/>
            <person name="Maloupa E."/>
            <person name="Willems A."/>
        </authorList>
    </citation>
    <scope>NUCLEOTIDE SEQUENCE</scope>
    <source>
        <strain evidence="3">LMG 31231</strain>
    </source>
</reference>
<feature type="transmembrane region" description="Helical" evidence="2">
    <location>
        <begin position="57"/>
        <end position="76"/>
    </location>
</feature>